<evidence type="ECO:0000256" key="3">
    <source>
        <dbReference type="ARBA" id="ARBA00022670"/>
    </source>
</evidence>
<dbReference type="SUPFAM" id="SSF52540">
    <property type="entry name" value="P-loop containing nucleoside triphosphate hydrolases"/>
    <property type="match status" value="1"/>
</dbReference>
<protein>
    <recommendedName>
        <fullName evidence="2">ubiquitinyl hydrolase 1</fullName>
        <ecNumber evidence="2">3.4.19.12</ecNumber>
    </recommendedName>
</protein>
<evidence type="ECO:0000256" key="6">
    <source>
        <dbReference type="ARBA" id="ARBA00022807"/>
    </source>
</evidence>
<feature type="coiled-coil region" evidence="7">
    <location>
        <begin position="497"/>
        <end position="531"/>
    </location>
</feature>
<feature type="coiled-coil region" evidence="7">
    <location>
        <begin position="2470"/>
        <end position="2497"/>
    </location>
</feature>
<keyword evidence="4" id="KW-0833">Ubl conjugation pathway</keyword>
<dbReference type="InterPro" id="IPR022099">
    <property type="entry name" value="DUF3638"/>
</dbReference>
<evidence type="ECO:0000256" key="1">
    <source>
        <dbReference type="ARBA" id="ARBA00000707"/>
    </source>
</evidence>
<comment type="caution">
    <text evidence="10">The sequence shown here is derived from an EMBL/GenBank/DDBJ whole genome shotgun (WGS) entry which is preliminary data.</text>
</comment>
<feature type="domain" description="DUF3645" evidence="9">
    <location>
        <begin position="2029"/>
        <end position="2060"/>
    </location>
</feature>
<keyword evidence="5" id="KW-0378">Hydrolase</keyword>
<evidence type="ECO:0000313" key="11">
    <source>
        <dbReference type="Proteomes" id="UP000481153"/>
    </source>
</evidence>
<dbReference type="PANTHER" id="PTHR13367:SF33">
    <property type="entry name" value="P-LOOP CONTAINING NUCLEOSIDE TRIPHOSPHATE HYDROLASE PROTEIN"/>
    <property type="match status" value="1"/>
</dbReference>
<proteinExistence type="predicted"/>
<feature type="coiled-coil region" evidence="7">
    <location>
        <begin position="1568"/>
        <end position="1595"/>
    </location>
</feature>
<evidence type="ECO:0000259" key="9">
    <source>
        <dbReference type="Pfam" id="PF12359"/>
    </source>
</evidence>
<dbReference type="Pfam" id="PF12359">
    <property type="entry name" value="DUF3645"/>
    <property type="match status" value="1"/>
</dbReference>
<organism evidence="10 11">
    <name type="scientific">Aphanomyces euteiches</name>
    <dbReference type="NCBI Taxonomy" id="100861"/>
    <lineage>
        <taxon>Eukaryota</taxon>
        <taxon>Sar</taxon>
        <taxon>Stramenopiles</taxon>
        <taxon>Oomycota</taxon>
        <taxon>Saprolegniomycetes</taxon>
        <taxon>Saprolegniales</taxon>
        <taxon>Verrucalvaceae</taxon>
        <taxon>Aphanomyces</taxon>
    </lineage>
</organism>
<evidence type="ECO:0000313" key="10">
    <source>
        <dbReference type="EMBL" id="KAF0725418.1"/>
    </source>
</evidence>
<keyword evidence="3" id="KW-0645">Protease</keyword>
<keyword evidence="7" id="KW-0175">Coiled coil</keyword>
<dbReference type="GO" id="GO:0006508">
    <property type="term" value="P:proteolysis"/>
    <property type="evidence" value="ECO:0007669"/>
    <property type="project" value="UniProtKB-KW"/>
</dbReference>
<keyword evidence="11" id="KW-1185">Reference proteome</keyword>
<keyword evidence="6" id="KW-0788">Thiol protease</keyword>
<dbReference type="InterPro" id="IPR027417">
    <property type="entry name" value="P-loop_NTPase"/>
</dbReference>
<dbReference type="GO" id="GO:0004843">
    <property type="term" value="F:cysteine-type deubiquitinase activity"/>
    <property type="evidence" value="ECO:0007669"/>
    <property type="project" value="UniProtKB-EC"/>
</dbReference>
<evidence type="ECO:0000256" key="4">
    <source>
        <dbReference type="ARBA" id="ARBA00022786"/>
    </source>
</evidence>
<dbReference type="EC" id="3.4.19.12" evidence="2"/>
<dbReference type="EMBL" id="VJMJ01000243">
    <property type="protein sequence ID" value="KAF0725418.1"/>
    <property type="molecule type" value="Genomic_DNA"/>
</dbReference>
<evidence type="ECO:0000256" key="7">
    <source>
        <dbReference type="SAM" id="Coils"/>
    </source>
</evidence>
<gene>
    <name evidence="10" type="ORF">Ae201684_016188</name>
</gene>
<comment type="catalytic activity">
    <reaction evidence="1">
        <text>Thiol-dependent hydrolysis of ester, thioester, amide, peptide and isopeptide bonds formed by the C-terminal Gly of ubiquitin (a 76-residue protein attached to proteins as an intracellular targeting signal).</text>
        <dbReference type="EC" id="3.4.19.12"/>
    </reaction>
</comment>
<dbReference type="VEuPathDB" id="FungiDB:AeMF1_017675"/>
<name>A0A6G0WEI8_9STRA</name>
<evidence type="ECO:0000259" key="8">
    <source>
        <dbReference type="Pfam" id="PF12340"/>
    </source>
</evidence>
<dbReference type="Pfam" id="PF12340">
    <property type="entry name" value="DUF3638"/>
    <property type="match status" value="1"/>
</dbReference>
<dbReference type="PANTHER" id="PTHR13367">
    <property type="entry name" value="UBIQUITIN THIOESTERASE"/>
    <property type="match status" value="1"/>
</dbReference>
<dbReference type="InterPro" id="IPR022105">
    <property type="entry name" value="DUF3645"/>
</dbReference>
<evidence type="ECO:0000256" key="2">
    <source>
        <dbReference type="ARBA" id="ARBA00012759"/>
    </source>
</evidence>
<dbReference type="Proteomes" id="UP000481153">
    <property type="component" value="Unassembled WGS sequence"/>
</dbReference>
<reference evidence="10 11" key="1">
    <citation type="submission" date="2019-07" db="EMBL/GenBank/DDBJ databases">
        <title>Genomics analysis of Aphanomyces spp. identifies a new class of oomycete effector associated with host adaptation.</title>
        <authorList>
            <person name="Gaulin E."/>
        </authorList>
    </citation>
    <scope>NUCLEOTIDE SEQUENCE [LARGE SCALE GENOMIC DNA]</scope>
    <source>
        <strain evidence="10 11">ATCC 201684</strain>
    </source>
</reference>
<feature type="domain" description="DUF3638" evidence="8">
    <location>
        <begin position="1692"/>
        <end position="1902"/>
    </location>
</feature>
<evidence type="ECO:0000256" key="5">
    <source>
        <dbReference type="ARBA" id="ARBA00022801"/>
    </source>
</evidence>
<dbReference type="InterPro" id="IPR051346">
    <property type="entry name" value="OTU_Deubiquitinase"/>
</dbReference>
<accession>A0A6G0WEI8</accession>
<sequence>MNTSCKWFPLYGCAIVVAPSAHTGWCDLLLVYPDAWKTELMGFESDIHYFATPQDYTVLELGTIESDTTTSFFAKLDGLVENAQEKKGDARTAATMKQGHQKTPSFIQCLVREALLTEEPPTEVLPFGGTTDVGQHTGFKPRATSWPVVCSVLAMLLADGNVFAKIRLELLVWLAERQCSSLTAAKLTPKNINITFALLTYAVNDTLAMDAMGFDSTEWTDRLQNIRQRLDLTFKMRLEQDAKSFALDDTAMSMLPIDLAGQFPTSLPQMVAIESKETIQKRALANSEALPPFDITRHFDDPDAFGFLILWSQSHKRLGEIHPDARLLVLHQIELLMWHFATYLAADTPKLTLSEKNCTDIRDVVKMYSSLVNTWLNSTHGKQQVDVIVRSKEMLVTWVAYCTIHHTCEAQHPLVREYKTALNWEDLRHLVLSDRKATEALQLVAQYIRQRSSRKWPLFSLQDPAGTSGYFARAFAQQDEKILQRWHTEEHKLNLKKQTYMQEVRTKKARLVQLRAQTPNLERAVREASEERDERYNETYRSGWHEYHIFRELRDDYNASAHALQVAKTRLNAHNREIQKISIPPRFIVNPLPTGRGYALTVLFFFLIPYRLNILAELSELSLEMLQPRPAKRNPQVYHTWAKHYNAYAQDDSATEGHFQLMPIDLAVPQEYGPSSVDDIADNDSRFVWDPTPQQHRLTSVTGRTSFPIDSASTQKLYTSQLRPFTSLQWCVDAPSEDSNIRGNMVYSKLKQKPDKMAKTAFLALGSLRSYPHLQFRKLMFGLMDNTLQLDHAVVRIAIRQALYHIGDLSNENEPQPVWRSDMRRAEGLQGMLEALEKRANDIQETPREHKSIIMLAEITAYLAQYYPQARQLSRKLLDIVQGWIDSIDLQLSTASPTQVMELRAKQCLMHGYAILCIGEWKYQEFTAQDLTSLLTHMALFKNRRLAGHGSTVDLDLKWMDIHAQGVMAVHVNQITDWLRGSFRFGSAGHDCLSKCVQSVLPAPEKLKWSHINGTFCFEASARVRDFDEHYLVNALTGCILLNGSPPGRLPSDILQHSTYKKYFCKQDFEVIQVKSGGNVVYRTTRTFDGEFIYEFSLSSGNSTRAMKIQEVNTRNEKVLDLIEFDDSTWFQSLPTRLRQMHSVWVDYSSESIVFRGIPFHDRNISFFGLKVTDDEHCDEIHCYQVPSIHANMSVEMLAKMRSSLPYFLDASDFCWVYALSKFELAQFIHVLQAPNDEVWFQLPRFNLTFISSKLNDGKYLHCREFSDFRLSGSQQFDHTLGFFTQYIVLDRIKSTPCQPARIILVPNGIVEVNALEKAFINLPKNCDASLSAFAYEEAPYSKQFCAKTVAGRLQLATILAASSSNLPDPHLKMTGSEYALVLLRQCWTSRPLTANEDTKLANLTKFAFKEPALAVLCEQLKFETQHRAFLFAYAQNNAPRAEDRILVSKAELRSNMSSPQPWNTLRRGLNEREVKKCIRYPPRHRRAKNYRGENSIEKSDSPPVSASIIFELEDELFNMAEHNETVGDDTYPLIESHTTSIGVEITEGLKSSWSHHKSNLDFKIENVEEVASRIKAMKSQVKEYCQEMEIYLRNTVKNAVPIEEKCTSDLLYASNQRACVSMDDWLRIAVDEIVLVSLNPYFSEHTRRTFQSSVRVYLALIVLSYRLERLQHQLLNSESKATLMQELLCKRTWSWDEHPRWLVFEVEQHLQIRPEQYAIVNHLLESPQGTICQLNMGLGKTRVILPMLILHYTSLGQVPRVHVLPSILREALDVLHLRLTASTMTIDIVEQPFHRQIELSSQKIDVLRQQITNSCYVVSSEHRLSLEMKVREWAFQQNNLTKKLGATIQDLKFVDLFDECDALFHYRYQLVYAVGTPAPLEQCELRATTGHALLRILNSREPAIDQWINQNATVVPAQSTSKFRAIRLRENDANCRREFRLLILRALIANPPTEFQWLKMWCDKNPTCLQWIESNLVDVSGSASLLRYHFTNDIHRQYLLSLRGYLAFGLLEHALEQRHRVDYGIDSRRNKRTAVPFRAADMPSERSEYGHPDVGLVLTTLAYYYHGLSADQIFEAIKFLLTLGRPAQNAIYGAVISPLRAELSLKELSMIEHVSKLDLSNAIQMDVLASKLSHSQELINFWLVRCVFEMDLAQYPARISASSWDLAQSHNAKGFSGTNDTNSVLPLQITSNNPKISSILGTNGRMVAQLLNHTLSCNFLNSNNSMPLWKRLVEFTLHAESNALIDTGSLLAGVSNQDIAEFMAAHEAFNEKYHGVVYFDPNQHQWMVLNRQTRQILELHISPIKECHCFVLFDDARSRGTDMHLQPDAVAVLTLGPKLTKDKLMQGAGRMRQLENNQKLLLVAPSDLEQALKPFTIQSTLEWIVGNTVSSIERGLLTWSQQGLQFCKSQESTFNGVTDENWKLQDLFEAAISKDSLAAVIHSTVQSTHNGSELAAEINGRCHALGQEIEVALQYNEECERELQLEEEQERELEHELPNKDVIEEAPWDYATALDASSVNDLCVEFKLLSYSATVGLANGLALINWPSTVYGTINFFSTVKLSNLEYIRRADAALVLPSGEWILLSDKEADAILGLLWLNPVKSVGFVHLSGLAFQAHFSNSQFQHSCNLTNEASALKLYNGETMFAGETRQEHVKQFVANQGCRSALLSLLVARGEKQNWDCSDLKRICELSL</sequence>